<evidence type="ECO:0000313" key="12">
    <source>
        <dbReference type="Proteomes" id="UP000052257"/>
    </source>
</evidence>
<keyword evidence="5" id="KW-1005">Bacterial flagellum biogenesis</keyword>
<dbReference type="Proteomes" id="UP000052245">
    <property type="component" value="Unassembled WGS sequence"/>
</dbReference>
<dbReference type="RefSeq" id="WP_059425606.1">
    <property type="nucleotide sequence ID" value="NZ_CP040464.1"/>
</dbReference>
<keyword evidence="10" id="KW-1185">Reference proteome</keyword>
<keyword evidence="1 5" id="KW-0963">Cytoplasm</keyword>
<dbReference type="SUPFAM" id="SSF117130">
    <property type="entry name" value="CsrA-like"/>
    <property type="match status" value="1"/>
</dbReference>
<dbReference type="InterPro" id="IPR036107">
    <property type="entry name" value="CsrA_sf"/>
</dbReference>
<dbReference type="EMBL" id="NIQP01000001">
    <property type="protein sequence ID" value="PPB73070.1"/>
    <property type="molecule type" value="Genomic_DNA"/>
</dbReference>
<protein>
    <recommendedName>
        <fullName evidence="5">Translational regulator CsrA</fullName>
    </recommendedName>
</protein>
<evidence type="ECO:0000313" key="9">
    <source>
        <dbReference type="EMBL" id="PPB73070.1"/>
    </source>
</evidence>
<comment type="subunit">
    <text evidence="5">Homodimer; the beta-strands of each monomer intercalate to form a hydrophobic core, while the alpha-helices form wings that extend away from the core.</text>
</comment>
<reference evidence="10 11" key="1">
    <citation type="submission" date="2015-11" db="EMBL/GenBank/DDBJ databases">
        <authorList>
            <consortium name="Pathogen Informatics"/>
        </authorList>
    </citation>
    <scope>NUCLEOTIDE SEQUENCE [LARGE SCALE GENOMIC DNA]</scope>
    <source>
        <strain evidence="8 10">006A-0059</strain>
        <strain evidence="7 12">006A-0191</strain>
        <strain evidence="6 11">007A-0283</strain>
    </source>
</reference>
<dbReference type="GO" id="GO:0044781">
    <property type="term" value="P:bacterial-type flagellum organization"/>
    <property type="evidence" value="ECO:0007669"/>
    <property type="project" value="UniProtKB-KW"/>
</dbReference>
<evidence type="ECO:0000256" key="5">
    <source>
        <dbReference type="HAMAP-Rule" id="MF_00167"/>
    </source>
</evidence>
<reference evidence="9 13" key="2">
    <citation type="submission" date="2017-06" db="EMBL/GenBank/DDBJ databases">
        <title>Updating the genomic taxonomy and epidemiology of Campylobacter hyointestinalis; discovery in New Zealand farmed ruminants.</title>
        <authorList>
            <person name="Wilkinson D.A."/>
            <person name="Fayaz A."/>
            <person name="Biggs P.J."/>
            <person name="Midwinter A.C."/>
        </authorList>
    </citation>
    <scope>NUCLEOTIDE SEQUENCE [LARGE SCALE GENOMIC DNA]</scope>
    <source>
        <strain evidence="9 13">S1614a</strain>
    </source>
</reference>
<dbReference type="EMBL" id="FAVB01000004">
    <property type="protein sequence ID" value="CUU87073.1"/>
    <property type="molecule type" value="Genomic_DNA"/>
</dbReference>
<dbReference type="Proteomes" id="UP000239685">
    <property type="component" value="Unassembled WGS sequence"/>
</dbReference>
<organism evidence="7 12">
    <name type="scientific">Campylobacter hyointestinalis subsp. hyointestinalis</name>
    <dbReference type="NCBI Taxonomy" id="91352"/>
    <lineage>
        <taxon>Bacteria</taxon>
        <taxon>Pseudomonadati</taxon>
        <taxon>Campylobacterota</taxon>
        <taxon>Epsilonproteobacteria</taxon>
        <taxon>Campylobacterales</taxon>
        <taxon>Campylobacteraceae</taxon>
        <taxon>Campylobacter</taxon>
    </lineage>
</organism>
<dbReference type="Proteomes" id="UP000052257">
    <property type="component" value="Unassembled WGS sequence"/>
</dbReference>
<dbReference type="PANTHER" id="PTHR34984">
    <property type="entry name" value="CARBON STORAGE REGULATOR"/>
    <property type="match status" value="1"/>
</dbReference>
<dbReference type="FunFam" id="2.60.40.4380:FF:000002">
    <property type="entry name" value="Translational regulator CsrA"/>
    <property type="match status" value="1"/>
</dbReference>
<evidence type="ECO:0000256" key="2">
    <source>
        <dbReference type="ARBA" id="ARBA00022491"/>
    </source>
</evidence>
<dbReference type="GO" id="GO:0005829">
    <property type="term" value="C:cytosol"/>
    <property type="evidence" value="ECO:0007669"/>
    <property type="project" value="TreeGrafter"/>
</dbReference>
<comment type="function">
    <text evidence="5">A translational regulator that binds mRNA to regulate translation initiation and/or mRNA stability. Usually binds in the 5'-UTR at or near the Shine-Dalgarno sequence preventing ribosome-binding, thus repressing translation. Its main target seems to be the major flagellin gene, while its function is anatagonized by FliW.</text>
</comment>
<dbReference type="GO" id="GO:0045947">
    <property type="term" value="P:negative regulation of translational initiation"/>
    <property type="evidence" value="ECO:0007669"/>
    <property type="project" value="UniProtKB-UniRule"/>
</dbReference>
<keyword evidence="3 5" id="KW-0810">Translation regulation</keyword>
<name>A0A2S5JCT6_CAMHY</name>
<dbReference type="EMBL" id="FAVC01000001">
    <property type="protein sequence ID" value="CUU69813.1"/>
    <property type="molecule type" value="Genomic_DNA"/>
</dbReference>
<comment type="similarity">
    <text evidence="5">Belongs to the CsrA/RsmA family.</text>
</comment>
<evidence type="ECO:0000313" key="8">
    <source>
        <dbReference type="EMBL" id="CUU87073.1"/>
    </source>
</evidence>
<dbReference type="GO" id="GO:0006402">
    <property type="term" value="P:mRNA catabolic process"/>
    <property type="evidence" value="ECO:0007669"/>
    <property type="project" value="InterPro"/>
</dbReference>
<evidence type="ECO:0000256" key="4">
    <source>
        <dbReference type="ARBA" id="ARBA00022884"/>
    </source>
</evidence>
<dbReference type="EMBL" id="FAUW01000004">
    <property type="protein sequence ID" value="CUU86401.1"/>
    <property type="molecule type" value="Genomic_DNA"/>
</dbReference>
<dbReference type="Pfam" id="PF02599">
    <property type="entry name" value="CsrA"/>
    <property type="match status" value="1"/>
</dbReference>
<evidence type="ECO:0000313" key="11">
    <source>
        <dbReference type="Proteomes" id="UP000052245"/>
    </source>
</evidence>
<dbReference type="GO" id="GO:0006109">
    <property type="term" value="P:regulation of carbohydrate metabolic process"/>
    <property type="evidence" value="ECO:0007669"/>
    <property type="project" value="InterPro"/>
</dbReference>
<keyword evidence="2 5" id="KW-0678">Repressor</keyword>
<dbReference type="PANTHER" id="PTHR34984:SF1">
    <property type="entry name" value="CARBON STORAGE REGULATOR"/>
    <property type="match status" value="1"/>
</dbReference>
<keyword evidence="4 5" id="KW-0694">RNA-binding</keyword>
<comment type="subcellular location">
    <subcellularLocation>
        <location evidence="5">Cytoplasm</location>
    </subcellularLocation>
</comment>
<dbReference type="NCBIfam" id="TIGR00202">
    <property type="entry name" value="csrA"/>
    <property type="match status" value="1"/>
</dbReference>
<evidence type="ECO:0000313" key="6">
    <source>
        <dbReference type="EMBL" id="CUU69813.1"/>
    </source>
</evidence>
<evidence type="ECO:0000256" key="1">
    <source>
        <dbReference type="ARBA" id="ARBA00022490"/>
    </source>
</evidence>
<dbReference type="HAMAP" id="MF_00167">
    <property type="entry name" value="CsrA"/>
    <property type="match status" value="1"/>
</dbReference>
<dbReference type="Gene3D" id="2.60.40.4380">
    <property type="entry name" value="Translational regulator CsrA"/>
    <property type="match status" value="1"/>
</dbReference>
<dbReference type="AlphaFoldDB" id="A0A2S5JCT6"/>
<evidence type="ECO:0000313" key="13">
    <source>
        <dbReference type="Proteomes" id="UP000239685"/>
    </source>
</evidence>
<dbReference type="GO" id="GO:0048027">
    <property type="term" value="F:mRNA 5'-UTR binding"/>
    <property type="evidence" value="ECO:0007669"/>
    <property type="project" value="UniProtKB-UniRule"/>
</dbReference>
<evidence type="ECO:0000313" key="10">
    <source>
        <dbReference type="Proteomes" id="UP000052237"/>
    </source>
</evidence>
<evidence type="ECO:0000256" key="3">
    <source>
        <dbReference type="ARBA" id="ARBA00022845"/>
    </source>
</evidence>
<dbReference type="Proteomes" id="UP000052237">
    <property type="component" value="Unassembled WGS sequence"/>
</dbReference>
<gene>
    <name evidence="5 7" type="primary">csrA</name>
    <name evidence="9" type="ORF">CDQ78_01485</name>
    <name evidence="8" type="ORF">ERS686654_01740</name>
    <name evidence="7" type="ORF">ERS739220_01696</name>
    <name evidence="6" type="ORF">ERS739223_00145</name>
</gene>
<accession>A0A2S5JCT6</accession>
<dbReference type="GO" id="GO:1902208">
    <property type="term" value="P:regulation of bacterial-type flagellum assembly"/>
    <property type="evidence" value="ECO:0007669"/>
    <property type="project" value="UniProtKB-UniRule"/>
</dbReference>
<dbReference type="InterPro" id="IPR003751">
    <property type="entry name" value="CsrA"/>
</dbReference>
<comment type="caution">
    <text evidence="7">The sequence shown here is derived from an EMBL/GenBank/DDBJ whole genome shotgun (WGS) entry which is preliminary data.</text>
</comment>
<accession>A0A0S4R831</accession>
<sequence length="75" mass="8151">MLILTRKNGEAVQIGADIEIKIIESSKNSVKIGIEAPKSILILRSELVNEVAISNQKASATGKNSLDELSKKFQK</sequence>
<evidence type="ECO:0000313" key="7">
    <source>
        <dbReference type="EMBL" id="CUU86401.1"/>
    </source>
</evidence>
<proteinExistence type="inferred from homology"/>